<evidence type="ECO:0000256" key="1">
    <source>
        <dbReference type="SAM" id="MobiDB-lite"/>
    </source>
</evidence>
<accession>A0AAU1UMQ7</accession>
<dbReference type="EMBL" id="CP108195">
    <property type="protein sequence ID" value="WTS09674.1"/>
    <property type="molecule type" value="Genomic_DNA"/>
</dbReference>
<name>A0AAU1UMQ7_9ACTN</name>
<evidence type="ECO:0008006" key="4">
    <source>
        <dbReference type="Google" id="ProtNLM"/>
    </source>
</evidence>
<organism evidence="3">
    <name type="scientific">Streptomyces sp. NBC_00119</name>
    <dbReference type="NCBI Taxonomy" id="2975659"/>
    <lineage>
        <taxon>Bacteria</taxon>
        <taxon>Bacillati</taxon>
        <taxon>Actinomycetota</taxon>
        <taxon>Actinomycetes</taxon>
        <taxon>Kitasatosporales</taxon>
        <taxon>Streptomycetaceae</taxon>
        <taxon>Streptomyces</taxon>
    </lineage>
</organism>
<proteinExistence type="predicted"/>
<evidence type="ECO:0000313" key="3">
    <source>
        <dbReference type="EMBL" id="WTS18499.1"/>
    </source>
</evidence>
<protein>
    <recommendedName>
        <fullName evidence="4">Secreted protein</fullName>
    </recommendedName>
</protein>
<sequence>MLEAWRRRAARRALALLQTALWSAAAHNRASTFRQGLRSPASRRCRLYVADEPFEAEASSIDSTNSRPTVIRRTARDRRGRRRPPRTPRVLRQFAGGIGTGRVLRSSPKLSRGKIAT</sequence>
<feature type="region of interest" description="Disordered" evidence="1">
    <location>
        <begin position="58"/>
        <end position="89"/>
    </location>
</feature>
<reference evidence="3" key="1">
    <citation type="submission" date="2022-10" db="EMBL/GenBank/DDBJ databases">
        <title>The complete genomes of actinobacterial strains from the NBC collection.</title>
        <authorList>
            <person name="Joergensen T.S."/>
            <person name="Alvarez Arevalo M."/>
            <person name="Sterndorff E.B."/>
            <person name="Faurdal D."/>
            <person name="Vuksanovic O."/>
            <person name="Mourched A.-S."/>
            <person name="Charusanti P."/>
            <person name="Shaw S."/>
            <person name="Blin K."/>
            <person name="Weber T."/>
        </authorList>
    </citation>
    <scope>NUCLEOTIDE SEQUENCE</scope>
    <source>
        <strain evidence="3">NBC_00119</strain>
    </source>
</reference>
<gene>
    <name evidence="2" type="ORF">OHU69_00020</name>
    <name evidence="3" type="ORF">OHU69_50650</name>
</gene>
<evidence type="ECO:0000313" key="2">
    <source>
        <dbReference type="EMBL" id="WTS09674.1"/>
    </source>
</evidence>
<dbReference type="AlphaFoldDB" id="A0AAU1UMQ7"/>
<feature type="compositionally biased region" description="Basic residues" evidence="1">
    <location>
        <begin position="73"/>
        <end position="86"/>
    </location>
</feature>
<feature type="region of interest" description="Disordered" evidence="1">
    <location>
        <begin position="98"/>
        <end position="117"/>
    </location>
</feature>
<dbReference type="EMBL" id="CP108195">
    <property type="protein sequence ID" value="WTS18499.1"/>
    <property type="molecule type" value="Genomic_DNA"/>
</dbReference>